<evidence type="ECO:0000256" key="1">
    <source>
        <dbReference type="SAM" id="Phobius"/>
    </source>
</evidence>
<dbReference type="PANTHER" id="PTHR24094:SF15">
    <property type="entry name" value="AMP-DEPENDENT SYNTHETASE_LIGASE DOMAIN-CONTAINING PROTEIN-RELATED"/>
    <property type="match status" value="1"/>
</dbReference>
<keyword evidence="1" id="KW-0472">Membrane</keyword>
<dbReference type="OrthoDB" id="5196645at2"/>
<comment type="caution">
    <text evidence="3">The sequence shown here is derived from an EMBL/GenBank/DDBJ whole genome shotgun (WGS) entry which is preliminary data.</text>
</comment>
<dbReference type="AlphaFoldDB" id="A0A087EK74"/>
<sequence length="247" mass="26950">MPRRRVQTRWRKRRFSGTSLTERVLILLVIAVVIGITIGIWLPQVSQPIGEITGEYVATGPASDALDALSVDDNPSKAGYDRDLFGYRQTDSDGNGCDVREDVLARDLSNVTYTVAGGCKVASGILQDPYTGKTINFVRGPQTSAAVQIDHVVALENAWQSGARNWDSAKRYRFGNDMNNLLAVDGPANQEKGSASAAYWLPTNSAYRCTYVAKQIAVKSTYSLTVTTAEKRAMKSVLRSCPAQQLP</sequence>
<dbReference type="PANTHER" id="PTHR24094">
    <property type="entry name" value="SECRETED PROTEIN"/>
    <property type="match status" value="1"/>
</dbReference>
<gene>
    <name evidence="3" type="ORF">BITS_0503</name>
</gene>
<dbReference type="InterPro" id="IPR011089">
    <property type="entry name" value="GmrSD_C"/>
</dbReference>
<evidence type="ECO:0000313" key="4">
    <source>
        <dbReference type="Proteomes" id="UP000029080"/>
    </source>
</evidence>
<accession>A0A087EK74</accession>
<feature type="domain" description="GmrSD restriction endonucleases C-terminal" evidence="2">
    <location>
        <begin position="99"/>
        <end position="235"/>
    </location>
</feature>
<name>A0A087EK74_9BIFI</name>
<dbReference type="Proteomes" id="UP000029080">
    <property type="component" value="Unassembled WGS sequence"/>
</dbReference>
<dbReference type="RefSeq" id="WP_026642844.1">
    <property type="nucleotide sequence ID" value="NZ_JGZU01000003.1"/>
</dbReference>
<dbReference type="eggNOG" id="COG2356">
    <property type="taxonomic scope" value="Bacteria"/>
</dbReference>
<evidence type="ECO:0000259" key="2">
    <source>
        <dbReference type="Pfam" id="PF07510"/>
    </source>
</evidence>
<keyword evidence="1" id="KW-0812">Transmembrane</keyword>
<organism evidence="3 4">
    <name type="scientific">Bifidobacterium tsurumiense</name>
    <dbReference type="NCBI Taxonomy" id="356829"/>
    <lineage>
        <taxon>Bacteria</taxon>
        <taxon>Bacillati</taxon>
        <taxon>Actinomycetota</taxon>
        <taxon>Actinomycetes</taxon>
        <taxon>Bifidobacteriales</taxon>
        <taxon>Bifidobacteriaceae</taxon>
        <taxon>Bifidobacterium</taxon>
    </lineage>
</organism>
<keyword evidence="1" id="KW-1133">Transmembrane helix</keyword>
<dbReference type="EMBL" id="JGZU01000003">
    <property type="protein sequence ID" value="KFJ08175.1"/>
    <property type="molecule type" value="Genomic_DNA"/>
</dbReference>
<reference evidence="3 4" key="1">
    <citation type="submission" date="2014-03" db="EMBL/GenBank/DDBJ databases">
        <title>Genomics of Bifidobacteria.</title>
        <authorList>
            <person name="Ventura M."/>
            <person name="Milani C."/>
            <person name="Lugli G.A."/>
        </authorList>
    </citation>
    <scope>NUCLEOTIDE SEQUENCE [LARGE SCALE GENOMIC DNA]</scope>
    <source>
        <strain evidence="3 4">JCM 13495</strain>
    </source>
</reference>
<keyword evidence="4" id="KW-1185">Reference proteome</keyword>
<proteinExistence type="predicted"/>
<evidence type="ECO:0000313" key="3">
    <source>
        <dbReference type="EMBL" id="KFJ08175.1"/>
    </source>
</evidence>
<dbReference type="STRING" id="356829.BITS_0503"/>
<feature type="transmembrane region" description="Helical" evidence="1">
    <location>
        <begin position="20"/>
        <end position="42"/>
    </location>
</feature>
<dbReference type="Pfam" id="PF07510">
    <property type="entry name" value="GmrSD_C"/>
    <property type="match status" value="1"/>
</dbReference>
<protein>
    <submittedName>
        <fullName evidence="3">Extracellular deoxyribonuclease</fullName>
    </submittedName>
</protein>